<dbReference type="Gene3D" id="3.50.50.60">
    <property type="entry name" value="FAD/NAD(P)-binding domain"/>
    <property type="match status" value="2"/>
</dbReference>
<dbReference type="SUPFAM" id="SSF51905">
    <property type="entry name" value="FAD/NAD(P)-binding domain"/>
    <property type="match status" value="2"/>
</dbReference>
<keyword evidence="6" id="KW-1185">Reference proteome</keyword>
<comment type="similarity">
    <text evidence="1">Belongs to the FAD-binding monooxygenase family.</text>
</comment>
<protein>
    <submittedName>
        <fullName evidence="5">FAD/NAD(P)-binding domain-containing protein</fullName>
    </submittedName>
</protein>
<evidence type="ECO:0000313" key="6">
    <source>
        <dbReference type="Proteomes" id="UP000774617"/>
    </source>
</evidence>
<proteinExistence type="inferred from homology"/>
<dbReference type="Proteomes" id="UP000774617">
    <property type="component" value="Unassembled WGS sequence"/>
</dbReference>
<dbReference type="InterPro" id="IPR051209">
    <property type="entry name" value="FAD-bind_Monooxygenase_sf"/>
</dbReference>
<dbReference type="EMBL" id="JAGTJR010000048">
    <property type="protein sequence ID" value="KAH7028629.1"/>
    <property type="molecule type" value="Genomic_DNA"/>
</dbReference>
<comment type="caution">
    <text evidence="5">The sequence shown here is derived from an EMBL/GenBank/DDBJ whole genome shotgun (WGS) entry which is preliminary data.</text>
</comment>
<organism evidence="5 6">
    <name type="scientific">Macrophomina phaseolina</name>
    <dbReference type="NCBI Taxonomy" id="35725"/>
    <lineage>
        <taxon>Eukaryota</taxon>
        <taxon>Fungi</taxon>
        <taxon>Dikarya</taxon>
        <taxon>Ascomycota</taxon>
        <taxon>Pezizomycotina</taxon>
        <taxon>Dothideomycetes</taxon>
        <taxon>Dothideomycetes incertae sedis</taxon>
        <taxon>Botryosphaeriales</taxon>
        <taxon>Botryosphaeriaceae</taxon>
        <taxon>Macrophomina</taxon>
    </lineage>
</organism>
<evidence type="ECO:0000313" key="5">
    <source>
        <dbReference type="EMBL" id="KAH7028629.1"/>
    </source>
</evidence>
<name>A0ABQ8FV95_9PEZI</name>
<accession>A0ABQ8FV95</accession>
<dbReference type="Pfam" id="PF00743">
    <property type="entry name" value="FMO-like"/>
    <property type="match status" value="1"/>
</dbReference>
<keyword evidence="2" id="KW-0285">Flavoprotein</keyword>
<gene>
    <name evidence="5" type="ORF">B0J12DRAFT_714043</name>
</gene>
<dbReference type="PANTHER" id="PTHR42877:SF8">
    <property type="entry name" value="MONOOXYGENASE"/>
    <property type="match status" value="1"/>
</dbReference>
<evidence type="ECO:0000256" key="1">
    <source>
        <dbReference type="ARBA" id="ARBA00010139"/>
    </source>
</evidence>
<dbReference type="PANTHER" id="PTHR42877">
    <property type="entry name" value="L-ORNITHINE N(5)-MONOOXYGENASE-RELATED"/>
    <property type="match status" value="1"/>
</dbReference>
<evidence type="ECO:0000256" key="3">
    <source>
        <dbReference type="ARBA" id="ARBA00022827"/>
    </source>
</evidence>
<keyword evidence="3" id="KW-0274">FAD</keyword>
<evidence type="ECO:0000256" key="2">
    <source>
        <dbReference type="ARBA" id="ARBA00022630"/>
    </source>
</evidence>
<evidence type="ECO:0000256" key="4">
    <source>
        <dbReference type="ARBA" id="ARBA00023002"/>
    </source>
</evidence>
<dbReference type="InterPro" id="IPR036188">
    <property type="entry name" value="FAD/NAD-bd_sf"/>
</dbReference>
<keyword evidence="4" id="KW-0560">Oxidoreductase</keyword>
<reference evidence="5 6" key="1">
    <citation type="journal article" date="2021" name="Nat. Commun.">
        <title>Genetic determinants of endophytism in the Arabidopsis root mycobiome.</title>
        <authorList>
            <person name="Mesny F."/>
            <person name="Miyauchi S."/>
            <person name="Thiergart T."/>
            <person name="Pickel B."/>
            <person name="Atanasova L."/>
            <person name="Karlsson M."/>
            <person name="Huettel B."/>
            <person name="Barry K.W."/>
            <person name="Haridas S."/>
            <person name="Chen C."/>
            <person name="Bauer D."/>
            <person name="Andreopoulos W."/>
            <person name="Pangilinan J."/>
            <person name="LaButti K."/>
            <person name="Riley R."/>
            <person name="Lipzen A."/>
            <person name="Clum A."/>
            <person name="Drula E."/>
            <person name="Henrissat B."/>
            <person name="Kohler A."/>
            <person name="Grigoriev I.V."/>
            <person name="Martin F.M."/>
            <person name="Hacquard S."/>
        </authorList>
    </citation>
    <scope>NUCLEOTIDE SEQUENCE [LARGE SCALE GENOMIC DNA]</scope>
    <source>
        <strain evidence="5 6">MPI-SDFR-AT-0080</strain>
    </source>
</reference>
<sequence>MTLLDQNSDRATHPIHHERPIRIITIGAGAGGLLIAYKLRRSFHNYQLAVYDKNTDVSGTWHENRYPGCACDVPSYLYCYTFWPKHDWSHFYSSAAEIKEYFKSFAEHFDLGKYLKLRHQVIGTRWDDAKGIWEVDLKDLESGKVFQDTCHILINATGFLNEWEWPKVEGLDTFKGDLMHTASWPAEFDLRGKTVGLIGNGSSAIQVLPAIQPHVKALTTFIRSPTYIGPPLGSSDQRAYTASEKHAFRTQPGVLLNHRAFIKGSPEQIQMRLSLNEEMKSKLTSDPSLASSLIPNWSVGCRRFTPGPGYLEALQAPNVRIILSCVTRITPTGCISADGQSHTFDALICATGFNTSFTPRFPVVNNATGHSLQDEWATDPRGYLSTAAAGFPNYLTLFGPNSPTGNGPVLPAMEKQADYILPLVDRYQTENMHAFAPKREAVDDFNAYVDWFMARTVWSDDCRSWYKKHSADGRITGLWPGSALHFHEAIREVRWDDWEVRYVGNRFAWLGNGFSQLEMDPEGDLSWYIGERDDAEHGSRRKRRRVLTGRWAEPGPILWFEARSETPAHSSNCDPPQTPLPMLSIY</sequence>
<dbReference type="InterPro" id="IPR020946">
    <property type="entry name" value="Flavin_mOase-like"/>
</dbReference>